<dbReference type="AlphaFoldDB" id="A0A2T8JBE8"/>
<dbReference type="InterPro" id="IPR006145">
    <property type="entry name" value="PsdUridine_synth_RsuA/RluA"/>
</dbReference>
<dbReference type="InterPro" id="IPR020103">
    <property type="entry name" value="PsdUridine_synth_cat_dom_sf"/>
</dbReference>
<reference evidence="6" key="1">
    <citation type="submission" date="2018-04" db="EMBL/GenBank/DDBJ databases">
        <title>WGS assembly of Panicum hallii.</title>
        <authorList>
            <person name="Lovell J."/>
            <person name="Jenkins J."/>
            <person name="Lowry D."/>
            <person name="Mamidi S."/>
            <person name="Sreedasyam A."/>
            <person name="Weng X."/>
            <person name="Barry K."/>
            <person name="Bonette J."/>
            <person name="Campitelli B."/>
            <person name="Daum C."/>
            <person name="Gordon S."/>
            <person name="Gould B."/>
            <person name="Lipzen A."/>
            <person name="Macqueen A."/>
            <person name="Palacio-Mejia J."/>
            <person name="Plott C."/>
            <person name="Shakirov E."/>
            <person name="Shu S."/>
            <person name="Yoshinaga Y."/>
            <person name="Zane M."/>
            <person name="Rokhsar D."/>
            <person name="Grimwood J."/>
            <person name="Schmutz J."/>
            <person name="Juenger T."/>
        </authorList>
    </citation>
    <scope>NUCLEOTIDE SEQUENCE [LARGE SCALE GENOMIC DNA]</scope>
    <source>
        <strain evidence="6">FIL2</strain>
    </source>
</reference>
<dbReference type="PANTHER" id="PTHR21600:SF87">
    <property type="entry name" value="RNA PSEUDOURIDYLATE SYNTHASE DOMAIN-CONTAINING PROTEIN 1"/>
    <property type="match status" value="1"/>
</dbReference>
<evidence type="ECO:0000256" key="4">
    <source>
        <dbReference type="SAM" id="MobiDB-lite"/>
    </source>
</evidence>
<feature type="region of interest" description="Disordered" evidence="4">
    <location>
        <begin position="1"/>
        <end position="74"/>
    </location>
</feature>
<dbReference type="CDD" id="cd02869">
    <property type="entry name" value="PseudoU_synth_RluA_like"/>
    <property type="match status" value="1"/>
</dbReference>
<sequence>MRRVQRESRGGGAGVPEWRPRRDPPGGGRARRGGALADRRLDIGAVGRRGCEPRARAGQHPRGTRRRQWPPGLQGNANGTLVNAILHHCRISTFTCLARNSSGDECPDSSDDDIDVFDVDQFATEDVSSEVRDALVRPGIVHRLDKGTSGLLVVAKDEHSHAQLAEQFKLHTIRRVYISLTCGVPHPNSGRIEASIARDPNNRIRMVAIAGSGHRYARNAASRYKVREVFAGGGSALVEWRLETGRTHQIRAHAKYLGIPLLGDETYGGTKSMALSLLRPRTPSKYHSALSDLISKVDRPCLHAALLGFKHPHSGKILEFSCPPPDDFTEVLGELRRVTSGD</sequence>
<accession>A0A2T8JBE8</accession>
<comment type="similarity">
    <text evidence="2">Belongs to the pseudouridine synthase RluA family.</text>
</comment>
<dbReference type="GO" id="GO:0003723">
    <property type="term" value="F:RNA binding"/>
    <property type="evidence" value="ECO:0007669"/>
    <property type="project" value="UniProtKB-KW"/>
</dbReference>
<dbReference type="Gene3D" id="3.30.2350.10">
    <property type="entry name" value="Pseudouridine synthase"/>
    <property type="match status" value="1"/>
</dbReference>
<feature type="compositionally biased region" description="Basic residues" evidence="4">
    <location>
        <begin position="57"/>
        <end position="68"/>
    </location>
</feature>
<evidence type="ECO:0000256" key="2">
    <source>
        <dbReference type="ARBA" id="ARBA00010876"/>
    </source>
</evidence>
<feature type="domain" description="Pseudouridine synthase RsuA/RluA-like" evidence="5">
    <location>
        <begin position="137"/>
        <end position="254"/>
    </location>
</feature>
<dbReference type="GO" id="GO:0009982">
    <property type="term" value="F:pseudouridine synthase activity"/>
    <property type="evidence" value="ECO:0007669"/>
    <property type="project" value="InterPro"/>
</dbReference>
<dbReference type="PANTHER" id="PTHR21600">
    <property type="entry name" value="MITOCHONDRIAL RNA PSEUDOURIDINE SYNTHASE"/>
    <property type="match status" value="1"/>
</dbReference>
<dbReference type="PROSITE" id="PS01129">
    <property type="entry name" value="PSI_RLU"/>
    <property type="match status" value="1"/>
</dbReference>
<protein>
    <recommendedName>
        <fullName evidence="5">Pseudouridine synthase RsuA/RluA-like domain-containing protein</fullName>
    </recommendedName>
</protein>
<dbReference type="Pfam" id="PF00849">
    <property type="entry name" value="PseudoU_synth_2"/>
    <property type="match status" value="1"/>
</dbReference>
<dbReference type="SUPFAM" id="SSF55120">
    <property type="entry name" value="Pseudouridine synthase"/>
    <property type="match status" value="1"/>
</dbReference>
<name>A0A2T8JBE8_9POAL</name>
<keyword evidence="3" id="KW-0694">RNA-binding</keyword>
<dbReference type="InterPro" id="IPR050188">
    <property type="entry name" value="RluA_PseudoU_synthase"/>
</dbReference>
<comment type="catalytic activity">
    <reaction evidence="1">
        <text>a uridine in RNA = a pseudouridine in RNA</text>
        <dbReference type="Rhea" id="RHEA:48348"/>
        <dbReference type="Rhea" id="RHEA-COMP:12068"/>
        <dbReference type="Rhea" id="RHEA-COMP:12069"/>
        <dbReference type="ChEBI" id="CHEBI:65314"/>
        <dbReference type="ChEBI" id="CHEBI:65315"/>
    </reaction>
</comment>
<evidence type="ECO:0000313" key="6">
    <source>
        <dbReference type="EMBL" id="PVH47239.1"/>
    </source>
</evidence>
<evidence type="ECO:0000256" key="3">
    <source>
        <dbReference type="ARBA" id="ARBA00022884"/>
    </source>
</evidence>
<dbReference type="Gramene" id="PVH47239">
    <property type="protein sequence ID" value="PVH47239"/>
    <property type="gene ID" value="PAHAL_4G011900"/>
</dbReference>
<dbReference type="InterPro" id="IPR006224">
    <property type="entry name" value="PsdUridine_synth_RluA-like_CS"/>
</dbReference>
<evidence type="ECO:0000259" key="5">
    <source>
        <dbReference type="Pfam" id="PF00849"/>
    </source>
</evidence>
<organism evidence="6">
    <name type="scientific">Panicum hallii</name>
    <dbReference type="NCBI Taxonomy" id="206008"/>
    <lineage>
        <taxon>Eukaryota</taxon>
        <taxon>Viridiplantae</taxon>
        <taxon>Streptophyta</taxon>
        <taxon>Embryophyta</taxon>
        <taxon>Tracheophyta</taxon>
        <taxon>Spermatophyta</taxon>
        <taxon>Magnoliopsida</taxon>
        <taxon>Liliopsida</taxon>
        <taxon>Poales</taxon>
        <taxon>Poaceae</taxon>
        <taxon>PACMAD clade</taxon>
        <taxon>Panicoideae</taxon>
        <taxon>Panicodae</taxon>
        <taxon>Paniceae</taxon>
        <taxon>Panicinae</taxon>
        <taxon>Panicum</taxon>
        <taxon>Panicum sect. Panicum</taxon>
    </lineage>
</organism>
<gene>
    <name evidence="6" type="ORF">PAHAL_4G011900</name>
</gene>
<dbReference type="EMBL" id="CM008049">
    <property type="protein sequence ID" value="PVH47239.1"/>
    <property type="molecule type" value="Genomic_DNA"/>
</dbReference>
<evidence type="ECO:0000256" key="1">
    <source>
        <dbReference type="ARBA" id="ARBA00000073"/>
    </source>
</evidence>
<proteinExistence type="inferred from homology"/>
<dbReference type="Proteomes" id="UP000243499">
    <property type="component" value="Chromosome 4"/>
</dbReference>
<dbReference type="GO" id="GO:0000455">
    <property type="term" value="P:enzyme-directed rRNA pseudouridine synthesis"/>
    <property type="evidence" value="ECO:0007669"/>
    <property type="project" value="TreeGrafter"/>
</dbReference>